<evidence type="ECO:0008006" key="4">
    <source>
        <dbReference type="Google" id="ProtNLM"/>
    </source>
</evidence>
<accession>A0A9D4K934</accession>
<evidence type="ECO:0000313" key="3">
    <source>
        <dbReference type="Proteomes" id="UP000828390"/>
    </source>
</evidence>
<organism evidence="2 3">
    <name type="scientific">Dreissena polymorpha</name>
    <name type="common">Zebra mussel</name>
    <name type="synonym">Mytilus polymorpha</name>
    <dbReference type="NCBI Taxonomy" id="45954"/>
    <lineage>
        <taxon>Eukaryota</taxon>
        <taxon>Metazoa</taxon>
        <taxon>Spiralia</taxon>
        <taxon>Lophotrochozoa</taxon>
        <taxon>Mollusca</taxon>
        <taxon>Bivalvia</taxon>
        <taxon>Autobranchia</taxon>
        <taxon>Heteroconchia</taxon>
        <taxon>Euheterodonta</taxon>
        <taxon>Imparidentia</taxon>
        <taxon>Neoheterodontei</taxon>
        <taxon>Myida</taxon>
        <taxon>Dreissenoidea</taxon>
        <taxon>Dreissenidae</taxon>
        <taxon>Dreissena</taxon>
    </lineage>
</organism>
<evidence type="ECO:0000313" key="2">
    <source>
        <dbReference type="EMBL" id="KAH3835417.1"/>
    </source>
</evidence>
<dbReference type="AlphaFoldDB" id="A0A9D4K934"/>
<comment type="caution">
    <text evidence="2">The sequence shown here is derived from an EMBL/GenBank/DDBJ whole genome shotgun (WGS) entry which is preliminary data.</text>
</comment>
<dbReference type="EMBL" id="JAIWYP010000004">
    <property type="protein sequence ID" value="KAH3835417.1"/>
    <property type="molecule type" value="Genomic_DNA"/>
</dbReference>
<reference evidence="2" key="1">
    <citation type="journal article" date="2019" name="bioRxiv">
        <title>The Genome of the Zebra Mussel, Dreissena polymorpha: A Resource for Invasive Species Research.</title>
        <authorList>
            <person name="McCartney M.A."/>
            <person name="Auch B."/>
            <person name="Kono T."/>
            <person name="Mallez S."/>
            <person name="Zhang Y."/>
            <person name="Obille A."/>
            <person name="Becker A."/>
            <person name="Abrahante J.E."/>
            <person name="Garbe J."/>
            <person name="Badalamenti J.P."/>
            <person name="Herman A."/>
            <person name="Mangelson H."/>
            <person name="Liachko I."/>
            <person name="Sullivan S."/>
            <person name="Sone E.D."/>
            <person name="Koren S."/>
            <person name="Silverstein K.A.T."/>
            <person name="Beckman K.B."/>
            <person name="Gohl D.M."/>
        </authorList>
    </citation>
    <scope>NUCLEOTIDE SEQUENCE</scope>
    <source>
        <strain evidence="2">Duluth1</strain>
        <tissue evidence="2">Whole animal</tissue>
    </source>
</reference>
<evidence type="ECO:0000256" key="1">
    <source>
        <dbReference type="SAM" id="SignalP"/>
    </source>
</evidence>
<sequence>MWQNFRFWQVKVSVLSCCLQVESFHNCASDAATRPPMSAQTNLYSESYRASRTTVKYFL</sequence>
<feature type="chain" id="PRO_5038788874" description="Secreted protein" evidence="1">
    <location>
        <begin position="24"/>
        <end position="59"/>
    </location>
</feature>
<keyword evidence="3" id="KW-1185">Reference proteome</keyword>
<proteinExistence type="predicted"/>
<reference evidence="2" key="2">
    <citation type="submission" date="2020-11" db="EMBL/GenBank/DDBJ databases">
        <authorList>
            <person name="McCartney M.A."/>
            <person name="Auch B."/>
            <person name="Kono T."/>
            <person name="Mallez S."/>
            <person name="Becker A."/>
            <person name="Gohl D.M."/>
            <person name="Silverstein K.A.T."/>
            <person name="Koren S."/>
            <person name="Bechman K.B."/>
            <person name="Herman A."/>
            <person name="Abrahante J.E."/>
            <person name="Garbe J."/>
        </authorList>
    </citation>
    <scope>NUCLEOTIDE SEQUENCE</scope>
    <source>
        <strain evidence="2">Duluth1</strain>
        <tissue evidence="2">Whole animal</tissue>
    </source>
</reference>
<protein>
    <recommendedName>
        <fullName evidence="4">Secreted protein</fullName>
    </recommendedName>
</protein>
<feature type="signal peptide" evidence="1">
    <location>
        <begin position="1"/>
        <end position="23"/>
    </location>
</feature>
<name>A0A9D4K934_DREPO</name>
<keyword evidence="1" id="KW-0732">Signal</keyword>
<gene>
    <name evidence="2" type="ORF">DPMN_108763</name>
</gene>
<dbReference type="Proteomes" id="UP000828390">
    <property type="component" value="Unassembled WGS sequence"/>
</dbReference>